<evidence type="ECO:0000256" key="4">
    <source>
        <dbReference type="ARBA" id="ARBA00022692"/>
    </source>
</evidence>
<evidence type="ECO:0000313" key="10">
    <source>
        <dbReference type="Proteomes" id="UP000662857"/>
    </source>
</evidence>
<keyword evidence="6 7" id="KW-0472">Membrane</keyword>
<evidence type="ECO:0000313" key="9">
    <source>
        <dbReference type="EMBL" id="QSB17185.1"/>
    </source>
</evidence>
<keyword evidence="3" id="KW-1003">Cell membrane</keyword>
<dbReference type="Proteomes" id="UP000662857">
    <property type="component" value="Chromosome"/>
</dbReference>
<keyword evidence="5 7" id="KW-1133">Transmembrane helix</keyword>
<keyword evidence="10" id="KW-1185">Reference proteome</keyword>
<evidence type="ECO:0000256" key="5">
    <source>
        <dbReference type="ARBA" id="ARBA00022989"/>
    </source>
</evidence>
<proteinExistence type="inferred from homology"/>
<name>A0A895YMI8_9ACTN</name>
<protein>
    <submittedName>
        <fullName evidence="9">ABC transporter permease</fullName>
    </submittedName>
</protein>
<organism evidence="9 10">
    <name type="scientific">Natronosporangium hydrolyticum</name>
    <dbReference type="NCBI Taxonomy" id="2811111"/>
    <lineage>
        <taxon>Bacteria</taxon>
        <taxon>Bacillati</taxon>
        <taxon>Actinomycetota</taxon>
        <taxon>Actinomycetes</taxon>
        <taxon>Micromonosporales</taxon>
        <taxon>Micromonosporaceae</taxon>
        <taxon>Natronosporangium</taxon>
    </lineage>
</organism>
<reference evidence="9" key="1">
    <citation type="submission" date="2021-02" db="EMBL/GenBank/DDBJ databases">
        <title>Natrosporangium hydrolyticum gen. nov., sp. nov, a haloalkaliphilic actinobacterium from a soda solonchak soil.</title>
        <authorList>
            <person name="Sorokin D.Y."/>
            <person name="Khijniak T.V."/>
            <person name="Zakharycheva A.P."/>
            <person name="Boueva O.V."/>
            <person name="Ariskina E.V."/>
            <person name="Hahnke R.L."/>
            <person name="Bunk B."/>
            <person name="Sproer C."/>
            <person name="Schumann P."/>
            <person name="Evtushenko L.I."/>
            <person name="Kublanov I.V."/>
        </authorList>
    </citation>
    <scope>NUCLEOTIDE SEQUENCE</scope>
    <source>
        <strain evidence="9">DSM 106523</strain>
    </source>
</reference>
<comment type="subcellular location">
    <subcellularLocation>
        <location evidence="1 7">Cell membrane</location>
        <topology evidence="1 7">Multi-pass membrane protein</topology>
    </subcellularLocation>
</comment>
<feature type="transmembrane region" description="Helical" evidence="7">
    <location>
        <begin position="212"/>
        <end position="231"/>
    </location>
</feature>
<dbReference type="EMBL" id="CP070499">
    <property type="protein sequence ID" value="QSB17185.1"/>
    <property type="molecule type" value="Genomic_DNA"/>
</dbReference>
<keyword evidence="2 7" id="KW-0813">Transport</keyword>
<dbReference type="KEGG" id="nhy:JQS43_08275"/>
<sequence length="247" mass="25576">MVVRPAIGLAAAVGVWWGLVTAFDVPTFFLPAPPDVVDALRRQGPYLLRETWATLGHTLGGFGLATAAGLAAAGMLSASTWLRETVLPVLVALQAVPKVALAPLLIIWLGFGTESKVALVGLLCFFPIVVATLAGLRATPAELVELARSLSGSRLRTFRSVRLPYAAPQIFTGLKVAVSLALIGAVVAQITTPNAGLGAVIVRSGQSADTPLAFAAIGLLAAVGIGLYYSLTGLERLFLPWARATAA</sequence>
<evidence type="ECO:0000256" key="7">
    <source>
        <dbReference type="RuleBase" id="RU363032"/>
    </source>
</evidence>
<dbReference type="InterPro" id="IPR000515">
    <property type="entry name" value="MetI-like"/>
</dbReference>
<dbReference type="SUPFAM" id="SSF161098">
    <property type="entry name" value="MetI-like"/>
    <property type="match status" value="1"/>
</dbReference>
<dbReference type="GO" id="GO:0055085">
    <property type="term" value="P:transmembrane transport"/>
    <property type="evidence" value="ECO:0007669"/>
    <property type="project" value="InterPro"/>
</dbReference>
<dbReference type="PROSITE" id="PS50928">
    <property type="entry name" value="ABC_TM1"/>
    <property type="match status" value="1"/>
</dbReference>
<feature type="transmembrane region" description="Helical" evidence="7">
    <location>
        <begin position="59"/>
        <end position="82"/>
    </location>
</feature>
<dbReference type="Gene3D" id="1.10.3720.10">
    <property type="entry name" value="MetI-like"/>
    <property type="match status" value="1"/>
</dbReference>
<evidence type="ECO:0000256" key="2">
    <source>
        <dbReference type="ARBA" id="ARBA00022448"/>
    </source>
</evidence>
<feature type="transmembrane region" description="Helical" evidence="7">
    <location>
        <begin position="89"/>
        <end position="111"/>
    </location>
</feature>
<dbReference type="Pfam" id="PF00528">
    <property type="entry name" value="BPD_transp_1"/>
    <property type="match status" value="1"/>
</dbReference>
<evidence type="ECO:0000256" key="3">
    <source>
        <dbReference type="ARBA" id="ARBA00022475"/>
    </source>
</evidence>
<accession>A0A895YMI8</accession>
<evidence type="ECO:0000256" key="1">
    <source>
        <dbReference type="ARBA" id="ARBA00004651"/>
    </source>
</evidence>
<dbReference type="CDD" id="cd06261">
    <property type="entry name" value="TM_PBP2"/>
    <property type="match status" value="1"/>
</dbReference>
<comment type="similarity">
    <text evidence="7">Belongs to the binding-protein-dependent transport system permease family.</text>
</comment>
<dbReference type="PANTHER" id="PTHR30151">
    <property type="entry name" value="ALKANE SULFONATE ABC TRANSPORTER-RELATED, MEMBRANE SUBUNIT"/>
    <property type="match status" value="1"/>
</dbReference>
<gene>
    <name evidence="9" type="ORF">JQS43_08275</name>
</gene>
<dbReference type="InterPro" id="IPR035906">
    <property type="entry name" value="MetI-like_sf"/>
</dbReference>
<feature type="transmembrane region" description="Helical" evidence="7">
    <location>
        <begin position="117"/>
        <end position="136"/>
    </location>
</feature>
<dbReference type="AlphaFoldDB" id="A0A895YMI8"/>
<feature type="domain" description="ABC transmembrane type-1" evidence="8">
    <location>
        <begin position="51"/>
        <end position="229"/>
    </location>
</feature>
<dbReference type="PANTHER" id="PTHR30151:SF20">
    <property type="entry name" value="ABC TRANSPORTER PERMEASE PROTEIN HI_0355-RELATED"/>
    <property type="match status" value="1"/>
</dbReference>
<feature type="transmembrane region" description="Helical" evidence="7">
    <location>
        <begin position="170"/>
        <end position="192"/>
    </location>
</feature>
<keyword evidence="4 7" id="KW-0812">Transmembrane</keyword>
<dbReference type="GO" id="GO:0005886">
    <property type="term" value="C:plasma membrane"/>
    <property type="evidence" value="ECO:0007669"/>
    <property type="project" value="UniProtKB-SubCell"/>
</dbReference>
<evidence type="ECO:0000256" key="6">
    <source>
        <dbReference type="ARBA" id="ARBA00023136"/>
    </source>
</evidence>
<evidence type="ECO:0000259" key="8">
    <source>
        <dbReference type="PROSITE" id="PS50928"/>
    </source>
</evidence>